<dbReference type="Proteomes" id="UP001597479">
    <property type="component" value="Unassembled WGS sequence"/>
</dbReference>
<comment type="caution">
    <text evidence="1">The sequence shown here is derived from an EMBL/GenBank/DDBJ whole genome shotgun (WGS) entry which is preliminary data.</text>
</comment>
<name>A0ABW5VMR3_9MICO</name>
<reference evidence="2" key="1">
    <citation type="journal article" date="2019" name="Int. J. Syst. Evol. Microbiol.">
        <title>The Global Catalogue of Microorganisms (GCM) 10K type strain sequencing project: providing services to taxonomists for standard genome sequencing and annotation.</title>
        <authorList>
            <consortium name="The Broad Institute Genomics Platform"/>
            <consortium name="The Broad Institute Genome Sequencing Center for Infectious Disease"/>
            <person name="Wu L."/>
            <person name="Ma J."/>
        </authorList>
    </citation>
    <scope>NUCLEOTIDE SEQUENCE [LARGE SCALE GENOMIC DNA]</scope>
    <source>
        <strain evidence="2">CCM 7044</strain>
    </source>
</reference>
<dbReference type="RefSeq" id="WP_377180177.1">
    <property type="nucleotide sequence ID" value="NZ_JBHUOG010000001.1"/>
</dbReference>
<keyword evidence="2" id="KW-1185">Reference proteome</keyword>
<organism evidence="1 2">
    <name type="scientific">Promicromonospora vindobonensis</name>
    <dbReference type="NCBI Taxonomy" id="195748"/>
    <lineage>
        <taxon>Bacteria</taxon>
        <taxon>Bacillati</taxon>
        <taxon>Actinomycetota</taxon>
        <taxon>Actinomycetes</taxon>
        <taxon>Micrococcales</taxon>
        <taxon>Promicromonosporaceae</taxon>
        <taxon>Promicromonospora</taxon>
    </lineage>
</organism>
<dbReference type="EMBL" id="JBHUOG010000001">
    <property type="protein sequence ID" value="MFD2792499.1"/>
    <property type="molecule type" value="Genomic_DNA"/>
</dbReference>
<evidence type="ECO:0000313" key="1">
    <source>
        <dbReference type="EMBL" id="MFD2792499.1"/>
    </source>
</evidence>
<gene>
    <name evidence="1" type="ORF">ACFS27_02960</name>
</gene>
<protein>
    <submittedName>
        <fullName evidence="1">Uncharacterized protein</fullName>
    </submittedName>
</protein>
<accession>A0ABW5VMR3</accession>
<sequence length="40" mass="4666">MFDIDLRAFYERCFADDNAHRFVPMPALHDAATLRQQLVA</sequence>
<proteinExistence type="predicted"/>
<evidence type="ECO:0000313" key="2">
    <source>
        <dbReference type="Proteomes" id="UP001597479"/>
    </source>
</evidence>